<dbReference type="Pfam" id="PF00294">
    <property type="entry name" value="PfkB"/>
    <property type="match status" value="1"/>
</dbReference>
<dbReference type="RefSeq" id="WP_078933548.1">
    <property type="nucleotide sequence ID" value="NZ_FUWG01000012.1"/>
</dbReference>
<dbReference type="OrthoDB" id="9813569at2"/>
<evidence type="ECO:0000313" key="5">
    <source>
        <dbReference type="EMBL" id="SJZ56023.1"/>
    </source>
</evidence>
<keyword evidence="2" id="KW-0808">Transferase</keyword>
<gene>
    <name evidence="5" type="ORF">SAMN02745149_01645</name>
</gene>
<dbReference type="PANTHER" id="PTHR43320:SF2">
    <property type="entry name" value="2-DEHYDRO-3-DEOXYGLUCONOKINASE_2-DEHYDRO-3-DEOXYGALACTONOKINASE"/>
    <property type="match status" value="1"/>
</dbReference>
<keyword evidence="3 5" id="KW-0418">Kinase</keyword>
<name>A0A1T4LMV0_TREPO</name>
<dbReference type="PANTHER" id="PTHR43320">
    <property type="entry name" value="SUGAR KINASE"/>
    <property type="match status" value="1"/>
</dbReference>
<keyword evidence="6" id="KW-1185">Reference proteome</keyword>
<dbReference type="InterPro" id="IPR029056">
    <property type="entry name" value="Ribokinase-like"/>
</dbReference>
<evidence type="ECO:0000313" key="6">
    <source>
        <dbReference type="Proteomes" id="UP000190423"/>
    </source>
</evidence>
<protein>
    <submittedName>
        <fullName evidence="5">2-dehydro-3-deoxygluconokinase</fullName>
    </submittedName>
</protein>
<reference evidence="5 6" key="1">
    <citation type="submission" date="2017-02" db="EMBL/GenBank/DDBJ databases">
        <authorList>
            <person name="Peterson S.W."/>
        </authorList>
    </citation>
    <scope>NUCLEOTIDE SEQUENCE [LARGE SCALE GENOMIC DNA]</scope>
    <source>
        <strain evidence="5 6">ATCC BAA-908</strain>
    </source>
</reference>
<feature type="domain" description="Carbohydrate kinase PfkB" evidence="4">
    <location>
        <begin position="1"/>
        <end position="317"/>
    </location>
</feature>
<evidence type="ECO:0000256" key="2">
    <source>
        <dbReference type="ARBA" id="ARBA00022679"/>
    </source>
</evidence>
<evidence type="ECO:0000256" key="3">
    <source>
        <dbReference type="ARBA" id="ARBA00022777"/>
    </source>
</evidence>
<dbReference type="InterPro" id="IPR011611">
    <property type="entry name" value="PfkB_dom"/>
</dbReference>
<sequence>MEKIVLFGELMLRLKPSGKERLFQSPCLESVFGGSEANVAVSLAVFGKNVCYVTALPDNAVGEAAAASLRYYGVRVDALRKPGRLGIYYLEDGACQRPSQVIYDRSGSCLAVTKSDEYDWENIFDGCSWFHLSGVTPAVSAEAADCALCAVKKAHKCGARVSVDLNYRKKLWKYGKSANEVMRVLAENADVLIANEEDIQHCLGIPLRNFTTPAESYRDLCIQVKKHFPNVDYVAVTLRHSYSADRNGWSSVLLGKFGFYEGAHYDIENIVERVGAGDSFAAGLIYGLTEFDMNSEGERKALDFATAASCLKHSVPGDFNLVRKEEVYSLMSGNAAGRIQR</sequence>
<dbReference type="GeneID" id="78316929"/>
<dbReference type="EMBL" id="FUWG01000012">
    <property type="protein sequence ID" value="SJZ56023.1"/>
    <property type="molecule type" value="Genomic_DNA"/>
</dbReference>
<dbReference type="AlphaFoldDB" id="A0A1T4LMV0"/>
<dbReference type="Gene3D" id="3.40.1190.20">
    <property type="match status" value="1"/>
</dbReference>
<dbReference type="Proteomes" id="UP000190423">
    <property type="component" value="Unassembled WGS sequence"/>
</dbReference>
<comment type="similarity">
    <text evidence="1">Belongs to the carbohydrate kinase PfkB family.</text>
</comment>
<dbReference type="SUPFAM" id="SSF53613">
    <property type="entry name" value="Ribokinase-like"/>
    <property type="match status" value="1"/>
</dbReference>
<dbReference type="InterPro" id="IPR052700">
    <property type="entry name" value="Carb_kinase_PfkB-like"/>
</dbReference>
<dbReference type="GO" id="GO:0016301">
    <property type="term" value="F:kinase activity"/>
    <property type="evidence" value="ECO:0007669"/>
    <property type="project" value="UniProtKB-KW"/>
</dbReference>
<accession>A0A1T4LMV0</accession>
<proteinExistence type="inferred from homology"/>
<dbReference type="STRING" id="261392.SAMN02745149_01645"/>
<evidence type="ECO:0000256" key="1">
    <source>
        <dbReference type="ARBA" id="ARBA00010688"/>
    </source>
</evidence>
<evidence type="ECO:0000259" key="4">
    <source>
        <dbReference type="Pfam" id="PF00294"/>
    </source>
</evidence>
<dbReference type="CDD" id="cd01166">
    <property type="entry name" value="KdgK"/>
    <property type="match status" value="1"/>
</dbReference>
<organism evidence="5 6">
    <name type="scientific">Treponema porcinum</name>
    <dbReference type="NCBI Taxonomy" id="261392"/>
    <lineage>
        <taxon>Bacteria</taxon>
        <taxon>Pseudomonadati</taxon>
        <taxon>Spirochaetota</taxon>
        <taxon>Spirochaetia</taxon>
        <taxon>Spirochaetales</taxon>
        <taxon>Treponemataceae</taxon>
        <taxon>Treponema</taxon>
    </lineage>
</organism>